<evidence type="ECO:0000259" key="6">
    <source>
        <dbReference type="Pfam" id="PF01593"/>
    </source>
</evidence>
<gene>
    <name evidence="7" type="ORF">BJ508DRAFT_88986</name>
</gene>
<sequence>MQARWKLLTALLTLLPLALAAPSKPTTCQKTKVLVLGAGIAGITAAQQLADNEIEDFIIVEYQDQIGGRLRSAQFGKNPKTGKPYTVELGANWVQGLGGEDGHPENPIWTLVKKHKIKTATSNFEQLSLFNGKGPANYENKIKEWEEAYEEVEYRAGEMWVNNEQDRTFGAALRSVGWNAVNDMEKSTIEWLNMDWEYTFSPEESSTEMTTIAYNATFYQFSEENEFVTDQRGFSTMMKEEAKTFLGPNDKRLKLNTVVTKLDYSDKEVTAHFSNGGCVTAEYAICTFSLGVLQHNAVEFSPKLPQWKVDGIAGMQFGTYTKIFIQFPPEKAFWDKSQQFALYADDYERGYYPIWQNLDHPDFHPGSGIFFVTVVNDQSHRAEQQSEEQTKAQALGVLKKMYPGVTIPEPIAFMHPRWTQEKWTYGSFSNWPTGYSLDMHANLRANLGRLWFAGEATNAQYFGYMHGAYEEGKEAGIRIAKCLKGRTCHDRKRYEKLDGTNPERSQIRENGWLAVNFED</sequence>
<evidence type="ECO:0000256" key="4">
    <source>
        <dbReference type="RuleBase" id="RU362067"/>
    </source>
</evidence>
<dbReference type="Proteomes" id="UP000275078">
    <property type="component" value="Unassembled WGS sequence"/>
</dbReference>
<keyword evidence="4" id="KW-0274">FAD</keyword>
<proteinExistence type="inferred from homology"/>
<keyword evidence="2 4" id="KW-0560">Oxidoreductase</keyword>
<evidence type="ECO:0000256" key="2">
    <source>
        <dbReference type="ARBA" id="ARBA00023002"/>
    </source>
</evidence>
<dbReference type="Gene3D" id="3.90.660.10">
    <property type="match status" value="1"/>
</dbReference>
<feature type="chain" id="PRO_5018108100" description="Amine oxidase" evidence="5">
    <location>
        <begin position="21"/>
        <end position="519"/>
    </location>
</feature>
<comment type="cofactor">
    <cofactor evidence="1 4">
        <name>FAD</name>
        <dbReference type="ChEBI" id="CHEBI:57692"/>
    </cofactor>
</comment>
<accession>A0A3N4I8R1</accession>
<dbReference type="InterPro" id="IPR002937">
    <property type="entry name" value="Amino_oxidase"/>
</dbReference>
<dbReference type="AlphaFoldDB" id="A0A3N4I8R1"/>
<dbReference type="SUPFAM" id="SSF51905">
    <property type="entry name" value="FAD/NAD(P)-binding domain"/>
    <property type="match status" value="1"/>
</dbReference>
<dbReference type="GO" id="GO:0006598">
    <property type="term" value="P:polyamine catabolic process"/>
    <property type="evidence" value="ECO:0007669"/>
    <property type="project" value="TreeGrafter"/>
</dbReference>
<dbReference type="SUPFAM" id="SSF54373">
    <property type="entry name" value="FAD-linked reductases, C-terminal domain"/>
    <property type="match status" value="1"/>
</dbReference>
<reference evidence="7 8" key="1">
    <citation type="journal article" date="2018" name="Nat. Ecol. Evol.">
        <title>Pezizomycetes genomes reveal the molecular basis of ectomycorrhizal truffle lifestyle.</title>
        <authorList>
            <person name="Murat C."/>
            <person name="Payen T."/>
            <person name="Noel B."/>
            <person name="Kuo A."/>
            <person name="Morin E."/>
            <person name="Chen J."/>
            <person name="Kohler A."/>
            <person name="Krizsan K."/>
            <person name="Balestrini R."/>
            <person name="Da Silva C."/>
            <person name="Montanini B."/>
            <person name="Hainaut M."/>
            <person name="Levati E."/>
            <person name="Barry K.W."/>
            <person name="Belfiori B."/>
            <person name="Cichocki N."/>
            <person name="Clum A."/>
            <person name="Dockter R.B."/>
            <person name="Fauchery L."/>
            <person name="Guy J."/>
            <person name="Iotti M."/>
            <person name="Le Tacon F."/>
            <person name="Lindquist E.A."/>
            <person name="Lipzen A."/>
            <person name="Malagnac F."/>
            <person name="Mello A."/>
            <person name="Molinier V."/>
            <person name="Miyauchi S."/>
            <person name="Poulain J."/>
            <person name="Riccioni C."/>
            <person name="Rubini A."/>
            <person name="Sitrit Y."/>
            <person name="Splivallo R."/>
            <person name="Traeger S."/>
            <person name="Wang M."/>
            <person name="Zifcakova L."/>
            <person name="Wipf D."/>
            <person name="Zambonelli A."/>
            <person name="Paolocci F."/>
            <person name="Nowrousian M."/>
            <person name="Ottonello S."/>
            <person name="Baldrian P."/>
            <person name="Spatafora J.W."/>
            <person name="Henrissat B."/>
            <person name="Nagy L.G."/>
            <person name="Aury J.M."/>
            <person name="Wincker P."/>
            <person name="Grigoriev I.V."/>
            <person name="Bonfante P."/>
            <person name="Martin F.M."/>
        </authorList>
    </citation>
    <scope>NUCLEOTIDE SEQUENCE [LARGE SCALE GENOMIC DNA]</scope>
    <source>
        <strain evidence="7 8">RN42</strain>
    </source>
</reference>
<dbReference type="STRING" id="1160509.A0A3N4I8R1"/>
<dbReference type="EMBL" id="ML119671">
    <property type="protein sequence ID" value="RPA82473.1"/>
    <property type="molecule type" value="Genomic_DNA"/>
</dbReference>
<keyword evidence="8" id="KW-1185">Reference proteome</keyword>
<evidence type="ECO:0000256" key="5">
    <source>
        <dbReference type="SAM" id="SignalP"/>
    </source>
</evidence>
<organism evidence="7 8">
    <name type="scientific">Ascobolus immersus RN42</name>
    <dbReference type="NCBI Taxonomy" id="1160509"/>
    <lineage>
        <taxon>Eukaryota</taxon>
        <taxon>Fungi</taxon>
        <taxon>Dikarya</taxon>
        <taxon>Ascomycota</taxon>
        <taxon>Pezizomycotina</taxon>
        <taxon>Pezizomycetes</taxon>
        <taxon>Pezizales</taxon>
        <taxon>Ascobolaceae</taxon>
        <taxon>Ascobolus</taxon>
    </lineage>
</organism>
<name>A0A3N4I8R1_ASCIM</name>
<evidence type="ECO:0000256" key="3">
    <source>
        <dbReference type="PIRSR" id="PIRSR601613-1"/>
    </source>
</evidence>
<dbReference type="InterPro" id="IPR036188">
    <property type="entry name" value="FAD/NAD-bd_sf"/>
</dbReference>
<comment type="similarity">
    <text evidence="4">Belongs to the flavin monoamine oxidase family.</text>
</comment>
<dbReference type="PANTHER" id="PTHR10742">
    <property type="entry name" value="FLAVIN MONOAMINE OXIDASE"/>
    <property type="match status" value="1"/>
</dbReference>
<evidence type="ECO:0000256" key="1">
    <source>
        <dbReference type="ARBA" id="ARBA00001974"/>
    </source>
</evidence>
<feature type="binding site" evidence="3">
    <location>
        <position position="259"/>
    </location>
    <ligand>
        <name>FAD</name>
        <dbReference type="ChEBI" id="CHEBI:57692"/>
    </ligand>
</feature>
<dbReference type="PRINTS" id="PR00757">
    <property type="entry name" value="AMINEOXDASEF"/>
</dbReference>
<evidence type="ECO:0000313" key="7">
    <source>
        <dbReference type="EMBL" id="RPA82473.1"/>
    </source>
</evidence>
<feature type="signal peptide" evidence="5">
    <location>
        <begin position="1"/>
        <end position="20"/>
    </location>
</feature>
<keyword evidence="4" id="KW-0285">Flavoprotein</keyword>
<feature type="domain" description="Amine oxidase" evidence="6">
    <location>
        <begin position="40"/>
        <end position="475"/>
    </location>
</feature>
<keyword evidence="5" id="KW-0732">Signal</keyword>
<dbReference type="Pfam" id="PF01593">
    <property type="entry name" value="Amino_oxidase"/>
    <property type="match status" value="1"/>
</dbReference>
<dbReference type="PANTHER" id="PTHR10742:SF313">
    <property type="entry name" value="AMINE OXIDASE"/>
    <property type="match status" value="1"/>
</dbReference>
<dbReference type="GO" id="GO:0016491">
    <property type="term" value="F:oxidoreductase activity"/>
    <property type="evidence" value="ECO:0007669"/>
    <property type="project" value="UniProtKB-KW"/>
</dbReference>
<dbReference type="EC" id="1.4.3.-" evidence="4"/>
<evidence type="ECO:0000313" key="8">
    <source>
        <dbReference type="Proteomes" id="UP000275078"/>
    </source>
</evidence>
<dbReference type="InterPro" id="IPR050281">
    <property type="entry name" value="Flavin_monoamine_oxidase"/>
</dbReference>
<dbReference type="OrthoDB" id="7777654at2759"/>
<dbReference type="Gene3D" id="3.50.50.60">
    <property type="entry name" value="FAD/NAD(P)-binding domain"/>
    <property type="match status" value="1"/>
</dbReference>
<protein>
    <recommendedName>
        <fullName evidence="4">Amine oxidase</fullName>
        <ecNumber evidence="4">1.4.3.-</ecNumber>
    </recommendedName>
</protein>
<dbReference type="InterPro" id="IPR001613">
    <property type="entry name" value="Flavin_amine_oxidase"/>
</dbReference>